<evidence type="ECO:0000313" key="16">
    <source>
        <dbReference type="EMBL" id="SCF46542.1"/>
    </source>
</evidence>
<dbReference type="InterPro" id="IPR005251">
    <property type="entry name" value="IF-M1Pi"/>
</dbReference>
<protein>
    <recommendedName>
        <fullName evidence="13 14">Multifunctional fusion protein</fullName>
    </recommendedName>
    <domain>
        <recommendedName>
            <fullName evidence="14">Methylthioribose-1-phosphate isomerase</fullName>
            <shortName evidence="14">M1Pi</shortName>
            <shortName evidence="14">MTR-1-P isomerase</shortName>
            <ecNumber evidence="14">5.3.1.23</ecNumber>
        </recommendedName>
        <alternativeName>
            <fullName evidence="14">S-methyl-5-thioribose-1-phosphate isomerase</fullName>
        </alternativeName>
    </domain>
    <domain>
        <recommendedName>
            <fullName evidence="13">Adenine phosphoribosyltransferase</fullName>
            <shortName evidence="13">APRT</shortName>
            <ecNumber evidence="13">2.4.2.7</ecNumber>
        </recommendedName>
    </domain>
</protein>
<comment type="subcellular location">
    <subcellularLocation>
        <location evidence="3 13">Cytoplasm</location>
    </subcellularLocation>
</comment>
<dbReference type="EMBL" id="FMCU01000020">
    <property type="protein sequence ID" value="SCF46542.1"/>
    <property type="molecule type" value="Genomic_DNA"/>
</dbReference>
<evidence type="ECO:0000256" key="11">
    <source>
        <dbReference type="ARBA" id="ARBA00023235"/>
    </source>
</evidence>
<comment type="pathway">
    <text evidence="14">Amino-acid biosynthesis; L-methionine biosynthesis via salvage pathway; L-methionine from S-methyl-5-thio-alpha-D-ribose 1-phosphate: step 1/6.</text>
</comment>
<dbReference type="HAMAP" id="MF_00004">
    <property type="entry name" value="Aden_phosphoribosyltr"/>
    <property type="match status" value="1"/>
</dbReference>
<feature type="site" description="Transition state stabilizer" evidence="14">
    <location>
        <position position="149"/>
    </location>
</feature>
<evidence type="ECO:0000256" key="7">
    <source>
        <dbReference type="ARBA" id="ARBA00022490"/>
    </source>
</evidence>
<evidence type="ECO:0000256" key="2">
    <source>
        <dbReference type="ARBA" id="ARBA00003968"/>
    </source>
</evidence>
<dbReference type="SUPFAM" id="SSF53271">
    <property type="entry name" value="PRTase-like"/>
    <property type="match status" value="1"/>
</dbReference>
<dbReference type="InterPro" id="IPR011559">
    <property type="entry name" value="Initiation_fac_2B_a/b/d"/>
</dbReference>
<dbReference type="GO" id="GO:0006168">
    <property type="term" value="P:adenine salvage"/>
    <property type="evidence" value="ECO:0007669"/>
    <property type="project" value="InterPro"/>
</dbReference>
<dbReference type="InterPro" id="IPR027363">
    <property type="entry name" value="M1Pi_N"/>
</dbReference>
<dbReference type="Gene3D" id="3.40.50.10470">
    <property type="entry name" value="Translation initiation factor eif-2b, domain 2"/>
    <property type="match status" value="1"/>
</dbReference>
<comment type="function">
    <text evidence="14">Catalyzes the interconversion of methylthioribose-1-phosphate (MTR-1-P) into methylthioribulose-1-phosphate (MTRu-1-P).</text>
</comment>
<evidence type="ECO:0000256" key="13">
    <source>
        <dbReference type="HAMAP-Rule" id="MF_00004"/>
    </source>
</evidence>
<dbReference type="NCBIfam" id="TIGR00524">
    <property type="entry name" value="eIF-2B_rel"/>
    <property type="match status" value="1"/>
</dbReference>
<evidence type="ECO:0000256" key="14">
    <source>
        <dbReference type="HAMAP-Rule" id="MF_01678"/>
    </source>
</evidence>
<feature type="binding site" evidence="14">
    <location>
        <position position="188"/>
    </location>
    <ligand>
        <name>substrate</name>
    </ligand>
</feature>
<dbReference type="GO" id="GO:0044209">
    <property type="term" value="P:AMP salvage"/>
    <property type="evidence" value="ECO:0007669"/>
    <property type="project" value="UniProtKB-UniRule"/>
</dbReference>
<dbReference type="NCBIfam" id="TIGR00512">
    <property type="entry name" value="salvage_mtnA"/>
    <property type="match status" value="1"/>
</dbReference>
<dbReference type="EC" id="5.3.1.23" evidence="14"/>
<keyword evidence="11 14" id="KW-0413">Isomerase</keyword>
<sequence>MTADPTLAWDDGAIVTVDQTALPHRRNVLRITTVDELIDAIARLAIRGAPALGIAGALGVALSAYRHGADEPVRRDAARLVAARPTAVNLAWGVDRALSRLAEGADAVLAEATALAEEDERVNRAASSRAADLLRELCPRPRLRILTHCHTGRLATGGVGTALGAVHHLAGQGQVEMVFATETRPLLQGARLTVWELRDAAIPHRLLVDSAAASALAAGLVDCVVVGADRIAANGDVANKIGTYPLAVVAARHRVPFVVVAPESTIDEATPHGAAISIEQRPGDEVTSIAGVDTTCAGTEVFNPAFDVTPRDLVTAIVTEDRLWYPADPGTGDLADRIDRLATVVEDFPRPGVRFRDLAGVYAQPATLGAAAHALATAYRDAFSHIVAVEARGFMVGTAVALATGKPLVLVRKAGKLPGPLRSVKYDLEYGEDVLEMQESAVPPDGRALIVDDVLATGGTLAAVAKLVTESGAAVAGFGVLLELAGLGGVRRLHPHRVVALQTDRS</sequence>
<proteinExistence type="inferred from homology"/>
<organism evidence="16 17">
    <name type="scientific">Micromonospora matsumotoense</name>
    <dbReference type="NCBI Taxonomy" id="121616"/>
    <lineage>
        <taxon>Bacteria</taxon>
        <taxon>Bacillati</taxon>
        <taxon>Actinomycetota</taxon>
        <taxon>Actinomycetes</taxon>
        <taxon>Micromonosporales</taxon>
        <taxon>Micromonosporaceae</taxon>
        <taxon>Micromonospora</taxon>
    </lineage>
</organism>
<comment type="similarity">
    <text evidence="14">Belongs to the EIF-2B alpha/beta/delta subunits family. MtnA subfamily.</text>
</comment>
<keyword evidence="7 13" id="KW-0963">Cytoplasm</keyword>
<dbReference type="InterPro" id="IPR037171">
    <property type="entry name" value="NagB/RpiA_transferase-like"/>
</dbReference>
<gene>
    <name evidence="14" type="primary">mtnA</name>
    <name evidence="13" type="synonym">apt</name>
    <name evidence="16" type="ORF">GA0070216_12014</name>
</gene>
<comment type="pathway">
    <text evidence="4 13">Purine metabolism; AMP biosynthesis via salvage pathway; AMP from adenine: step 1/1.</text>
</comment>
<comment type="function">
    <text evidence="2 13">Catalyzes a salvage reaction resulting in the formation of AMP, that is energically less costly than de novo synthesis.</text>
</comment>
<evidence type="ECO:0000256" key="10">
    <source>
        <dbReference type="ARBA" id="ARBA00022726"/>
    </source>
</evidence>
<evidence type="ECO:0000256" key="12">
    <source>
        <dbReference type="ARBA" id="ARBA00052401"/>
    </source>
</evidence>
<name>A0A1C5AMT2_9ACTN</name>
<evidence type="ECO:0000256" key="5">
    <source>
        <dbReference type="ARBA" id="ARBA00008391"/>
    </source>
</evidence>
<comment type="similarity">
    <text evidence="5 13">Belongs to the purine/pyrimidine phosphoribosyltransferase family.</text>
</comment>
<evidence type="ECO:0000313" key="17">
    <source>
        <dbReference type="Proteomes" id="UP000198797"/>
    </source>
</evidence>
<dbReference type="Proteomes" id="UP000198797">
    <property type="component" value="Unassembled WGS sequence"/>
</dbReference>
<dbReference type="InterPro" id="IPR000649">
    <property type="entry name" value="IF-2B-related"/>
</dbReference>
<dbReference type="NCBIfam" id="NF002636">
    <property type="entry name" value="PRK02304.1-5"/>
    <property type="match status" value="1"/>
</dbReference>
<dbReference type="GO" id="GO:0046523">
    <property type="term" value="F:S-methyl-5-thioribose-1-phosphate isomerase activity"/>
    <property type="evidence" value="ECO:0007669"/>
    <property type="project" value="UniProtKB-UniRule"/>
</dbReference>
<evidence type="ECO:0000256" key="8">
    <source>
        <dbReference type="ARBA" id="ARBA00022676"/>
    </source>
</evidence>
<dbReference type="FunFam" id="3.40.50.2020:FF:000004">
    <property type="entry name" value="Adenine phosphoribosyltransferase"/>
    <property type="match status" value="1"/>
</dbReference>
<dbReference type="GO" id="GO:0005737">
    <property type="term" value="C:cytoplasm"/>
    <property type="evidence" value="ECO:0007669"/>
    <property type="project" value="UniProtKB-SubCell"/>
</dbReference>
<keyword evidence="14" id="KW-0486">Methionine biosynthesis</keyword>
<dbReference type="RefSeq" id="WP_176739175.1">
    <property type="nucleotide sequence ID" value="NZ_FMCU01000020.1"/>
</dbReference>
<comment type="catalytic activity">
    <reaction evidence="1 13">
        <text>AMP + diphosphate = 5-phospho-alpha-D-ribose 1-diphosphate + adenine</text>
        <dbReference type="Rhea" id="RHEA:16609"/>
        <dbReference type="ChEBI" id="CHEBI:16708"/>
        <dbReference type="ChEBI" id="CHEBI:33019"/>
        <dbReference type="ChEBI" id="CHEBI:58017"/>
        <dbReference type="ChEBI" id="CHEBI:456215"/>
        <dbReference type="EC" id="2.4.2.7"/>
    </reaction>
</comment>
<evidence type="ECO:0000256" key="6">
    <source>
        <dbReference type="ARBA" id="ARBA00011738"/>
    </source>
</evidence>
<dbReference type="Gene3D" id="3.40.50.2020">
    <property type="match status" value="1"/>
</dbReference>
<dbReference type="GO" id="GO:0006166">
    <property type="term" value="P:purine ribonucleoside salvage"/>
    <property type="evidence" value="ECO:0007669"/>
    <property type="project" value="UniProtKB-KW"/>
</dbReference>
<keyword evidence="9 13" id="KW-0808">Transferase</keyword>
<dbReference type="SUPFAM" id="SSF100950">
    <property type="entry name" value="NagB/RpiA/CoA transferase-like"/>
    <property type="match status" value="1"/>
</dbReference>
<evidence type="ECO:0000256" key="9">
    <source>
        <dbReference type="ARBA" id="ARBA00022679"/>
    </source>
</evidence>
<accession>A0A1C5AMT2</accession>
<dbReference type="GO" id="GO:0019509">
    <property type="term" value="P:L-methionine salvage from methylthioadenosine"/>
    <property type="evidence" value="ECO:0007669"/>
    <property type="project" value="UniProtKB-UniRule"/>
</dbReference>
<dbReference type="InterPro" id="IPR042529">
    <property type="entry name" value="IF_2B-like_C"/>
</dbReference>
<dbReference type="FunFam" id="3.40.50.10470:FF:000006">
    <property type="entry name" value="Methylthioribose-1-phosphate isomerase"/>
    <property type="match status" value="1"/>
</dbReference>
<comment type="catalytic activity">
    <reaction evidence="12 14">
        <text>5-(methylsulfanyl)-alpha-D-ribose 1-phosphate = 5-(methylsulfanyl)-D-ribulose 1-phosphate</text>
        <dbReference type="Rhea" id="RHEA:19989"/>
        <dbReference type="ChEBI" id="CHEBI:58533"/>
        <dbReference type="ChEBI" id="CHEBI:58548"/>
        <dbReference type="EC" id="5.3.1.23"/>
    </reaction>
</comment>
<feature type="binding site" evidence="14">
    <location>
        <begin position="239"/>
        <end position="240"/>
    </location>
    <ligand>
        <name>substrate</name>
    </ligand>
</feature>
<dbReference type="PANTHER" id="PTHR43475">
    <property type="entry name" value="METHYLTHIORIBOSE-1-PHOSPHATE ISOMERASE"/>
    <property type="match status" value="1"/>
</dbReference>
<dbReference type="EC" id="2.4.2.7" evidence="13"/>
<keyword evidence="14" id="KW-0028">Amino-acid biosynthesis</keyword>
<keyword evidence="17" id="KW-1185">Reference proteome</keyword>
<evidence type="ECO:0000259" key="15">
    <source>
        <dbReference type="Pfam" id="PF00156"/>
    </source>
</evidence>
<evidence type="ECO:0000256" key="1">
    <source>
        <dbReference type="ARBA" id="ARBA00000868"/>
    </source>
</evidence>
<dbReference type="InterPro" id="IPR029057">
    <property type="entry name" value="PRTase-like"/>
</dbReference>
<keyword evidence="10 13" id="KW-0660">Purine salvage</keyword>
<dbReference type="CDD" id="cd06223">
    <property type="entry name" value="PRTases_typeI"/>
    <property type="match status" value="1"/>
</dbReference>
<evidence type="ECO:0000256" key="3">
    <source>
        <dbReference type="ARBA" id="ARBA00004496"/>
    </source>
</evidence>
<keyword evidence="8 13" id="KW-0328">Glycosyltransferase</keyword>
<dbReference type="HAMAP" id="MF_01678">
    <property type="entry name" value="Salvage_MtnA"/>
    <property type="match status" value="1"/>
</dbReference>
<dbReference type="UniPathway" id="UPA00588">
    <property type="reaction ID" value="UER00646"/>
</dbReference>
<dbReference type="UniPathway" id="UPA00904">
    <property type="reaction ID" value="UER00874"/>
</dbReference>
<evidence type="ECO:0000256" key="4">
    <source>
        <dbReference type="ARBA" id="ARBA00004659"/>
    </source>
</evidence>
<dbReference type="GO" id="GO:0003999">
    <property type="term" value="F:adenine phosphoribosyltransferase activity"/>
    <property type="evidence" value="ECO:0007669"/>
    <property type="project" value="UniProtKB-UniRule"/>
</dbReference>
<feature type="binding site" evidence="14">
    <location>
        <position position="84"/>
    </location>
    <ligand>
        <name>substrate</name>
    </ligand>
</feature>
<dbReference type="Pfam" id="PF00156">
    <property type="entry name" value="Pribosyltran"/>
    <property type="match status" value="1"/>
</dbReference>
<dbReference type="Gene3D" id="1.20.120.420">
    <property type="entry name" value="translation initiation factor eif-2b, domain 1"/>
    <property type="match status" value="1"/>
</dbReference>
<comment type="subunit">
    <text evidence="6 13">Homodimer.</text>
</comment>
<feature type="binding site" evidence="14">
    <location>
        <begin position="47"/>
        <end position="49"/>
    </location>
    <ligand>
        <name>substrate</name>
    </ligand>
</feature>
<dbReference type="STRING" id="121616.GA0070216_12014"/>
<feature type="active site" description="Proton donor" evidence="14">
    <location>
        <position position="229"/>
    </location>
</feature>
<dbReference type="Pfam" id="PF01008">
    <property type="entry name" value="IF-2B"/>
    <property type="match status" value="1"/>
</dbReference>
<reference evidence="17" key="1">
    <citation type="submission" date="2016-06" db="EMBL/GenBank/DDBJ databases">
        <authorList>
            <person name="Varghese N."/>
            <person name="Submissions Spin"/>
        </authorList>
    </citation>
    <scope>NUCLEOTIDE SEQUENCE [LARGE SCALE GENOMIC DNA]</scope>
    <source>
        <strain evidence="17">DSM 44100</strain>
    </source>
</reference>
<dbReference type="InterPro" id="IPR005764">
    <property type="entry name" value="Ade_phspho_trans"/>
</dbReference>
<dbReference type="AlphaFoldDB" id="A0A1C5AMT2"/>
<dbReference type="InterPro" id="IPR000836">
    <property type="entry name" value="PRTase_dom"/>
</dbReference>
<dbReference type="PANTHER" id="PTHR43475:SF1">
    <property type="entry name" value="METHYLTHIORIBOSE-1-PHOSPHATE ISOMERASE"/>
    <property type="match status" value="1"/>
</dbReference>
<dbReference type="NCBIfam" id="NF004326">
    <property type="entry name" value="PRK05720.1"/>
    <property type="match status" value="1"/>
</dbReference>
<feature type="domain" description="Phosphoribosyltransferase" evidence="15">
    <location>
        <begin position="362"/>
        <end position="483"/>
    </location>
</feature>